<dbReference type="InterPro" id="IPR036291">
    <property type="entry name" value="NAD(P)-bd_dom_sf"/>
</dbReference>
<dbReference type="Pfam" id="PF00596">
    <property type="entry name" value="Aldolase_II"/>
    <property type="match status" value="1"/>
</dbReference>
<protein>
    <submittedName>
        <fullName evidence="4">SDR family NAD(P)-dependent oxidoreductase</fullName>
    </submittedName>
</protein>
<organism evidence="4 5">
    <name type="scientific">Candidatus Cryptobacteroides merdipullorum</name>
    <dbReference type="NCBI Taxonomy" id="2840771"/>
    <lineage>
        <taxon>Bacteria</taxon>
        <taxon>Pseudomonadati</taxon>
        <taxon>Bacteroidota</taxon>
        <taxon>Bacteroidia</taxon>
        <taxon>Bacteroidales</taxon>
        <taxon>Candidatus Cryptobacteroides</taxon>
    </lineage>
</organism>
<gene>
    <name evidence="4" type="ORF">IAC35_06465</name>
</gene>
<dbReference type="Proteomes" id="UP000886881">
    <property type="component" value="Unassembled WGS sequence"/>
</dbReference>
<dbReference type="PROSITE" id="PS00061">
    <property type="entry name" value="ADH_SHORT"/>
    <property type="match status" value="1"/>
</dbReference>
<reference evidence="4" key="1">
    <citation type="submission" date="2020-10" db="EMBL/GenBank/DDBJ databases">
        <authorList>
            <person name="Gilroy R."/>
        </authorList>
    </citation>
    <scope>NUCLEOTIDE SEQUENCE</scope>
    <source>
        <strain evidence="4">ChiHecec2B26-709</strain>
    </source>
</reference>
<dbReference type="Gene3D" id="3.40.50.720">
    <property type="entry name" value="NAD(P)-binding Rossmann-like Domain"/>
    <property type="match status" value="1"/>
</dbReference>
<dbReference type="SUPFAM" id="SSF53639">
    <property type="entry name" value="AraD/HMP-PK domain-like"/>
    <property type="match status" value="2"/>
</dbReference>
<dbReference type="InterPro" id="IPR036409">
    <property type="entry name" value="Aldolase_II/adducin_N_sf"/>
</dbReference>
<dbReference type="PRINTS" id="PR00081">
    <property type="entry name" value="GDHRDH"/>
</dbReference>
<evidence type="ECO:0000259" key="3">
    <source>
        <dbReference type="SMART" id="SM01007"/>
    </source>
</evidence>
<proteinExistence type="inferred from homology"/>
<dbReference type="SMART" id="SM01007">
    <property type="entry name" value="Aldolase_II"/>
    <property type="match status" value="1"/>
</dbReference>
<keyword evidence="2" id="KW-0560">Oxidoreductase</keyword>
<sequence length="648" mass="70455">MKEIDSLVAISRKYGSDPRYVIAGGGNTSFKTEGRLWVKASGHALATIGEEGFAVLDRTLLNQMGKKKYSSDPAEREEQVKNDLAAACITKDRRPSVETSLHNCMSAAYIVHLHPTLVNGLMCSANAAETCARLFPDALYIPYTDPGYTLFKKVYDRIAAYRKEKGHEPEVIFLQNHGIFVGADTTERIEEIYDSVLAAIGKEAGELPEGDAPVCECATEAIPAIRTILSRGGRGLKTLKVSNDAVISAILENNAEEVLAPFTPDGIVYCKSEYIWLEGGEDLVKHAERKIEAYVKKHGYTPKVLLIKGIGLVAVGDSAKNAQTITEVFEDAMKVALYARNFGGRHPMTRRQIDFIDNWEVENYRRKVGAGAAKGRVEGKTIIVTGAAQGFGEGIARNLILQGANIVVADLNETVGQKTADNFNTMTGSNKAIFVKTNVADMDSLQNLMRQTILNFGAIDAFVSNAGVLRAGGLDAMTPENFEFVTNINYKAYFYCAKVVSHIMKIETAHDPEYFADIVQVNSKSGLRGSKANFAYAGGKFGGIGLTQSFALELAPFRIKVNSICPGNYYDGPLWSNPENGLFVQYLAAGKVPGAKTVKDVKDYYLKQVPMRKGCSPEDVTKAILYAIEQTGETGQAIPVTGGQVMLA</sequence>
<dbReference type="AlphaFoldDB" id="A0A9D1KI19"/>
<dbReference type="Gene3D" id="3.40.225.10">
    <property type="entry name" value="Class II aldolase/adducin N-terminal domain"/>
    <property type="match status" value="2"/>
</dbReference>
<evidence type="ECO:0000256" key="2">
    <source>
        <dbReference type="ARBA" id="ARBA00023002"/>
    </source>
</evidence>
<evidence type="ECO:0000313" key="5">
    <source>
        <dbReference type="Proteomes" id="UP000886881"/>
    </source>
</evidence>
<dbReference type="PANTHER" id="PTHR43639:SF1">
    <property type="entry name" value="SHORT-CHAIN DEHYDROGENASE_REDUCTASE FAMILY PROTEIN"/>
    <property type="match status" value="1"/>
</dbReference>
<accession>A0A9D1KI19</accession>
<dbReference type="PANTHER" id="PTHR43639">
    <property type="entry name" value="OXIDOREDUCTASE, SHORT-CHAIN DEHYDROGENASE/REDUCTASE FAMILY (AFU_ORTHOLOGUE AFUA_5G02870)"/>
    <property type="match status" value="1"/>
</dbReference>
<dbReference type="InterPro" id="IPR001303">
    <property type="entry name" value="Aldolase_II/adducin_N"/>
</dbReference>
<dbReference type="SUPFAM" id="SSF51735">
    <property type="entry name" value="NAD(P)-binding Rossmann-fold domains"/>
    <property type="match status" value="1"/>
</dbReference>
<comment type="similarity">
    <text evidence="1">Belongs to the short-chain dehydrogenases/reductases (SDR) family.</text>
</comment>
<reference evidence="4" key="2">
    <citation type="journal article" date="2021" name="PeerJ">
        <title>Extensive microbial diversity within the chicken gut microbiome revealed by metagenomics and culture.</title>
        <authorList>
            <person name="Gilroy R."/>
            <person name="Ravi A."/>
            <person name="Getino M."/>
            <person name="Pursley I."/>
            <person name="Horton D.L."/>
            <person name="Alikhan N.F."/>
            <person name="Baker D."/>
            <person name="Gharbi K."/>
            <person name="Hall N."/>
            <person name="Watson M."/>
            <person name="Adriaenssens E.M."/>
            <person name="Foster-Nyarko E."/>
            <person name="Jarju S."/>
            <person name="Secka A."/>
            <person name="Antonio M."/>
            <person name="Oren A."/>
            <person name="Chaudhuri R.R."/>
            <person name="La Ragione R."/>
            <person name="Hildebrand F."/>
            <person name="Pallen M.J."/>
        </authorList>
    </citation>
    <scope>NUCLEOTIDE SEQUENCE</scope>
    <source>
        <strain evidence="4">ChiHecec2B26-709</strain>
    </source>
</reference>
<comment type="caution">
    <text evidence="4">The sequence shown here is derived from an EMBL/GenBank/DDBJ whole genome shotgun (WGS) entry which is preliminary data.</text>
</comment>
<dbReference type="EMBL" id="DVLC01000120">
    <property type="protein sequence ID" value="HIT47483.1"/>
    <property type="molecule type" value="Genomic_DNA"/>
</dbReference>
<feature type="domain" description="Class II aldolase/adducin N-terminal" evidence="3">
    <location>
        <begin position="6"/>
        <end position="200"/>
    </location>
</feature>
<dbReference type="InterPro" id="IPR020904">
    <property type="entry name" value="Sc_DH/Rdtase_CS"/>
</dbReference>
<dbReference type="Pfam" id="PF00106">
    <property type="entry name" value="adh_short"/>
    <property type="match status" value="1"/>
</dbReference>
<dbReference type="InterPro" id="IPR002347">
    <property type="entry name" value="SDR_fam"/>
</dbReference>
<dbReference type="GO" id="GO:0016491">
    <property type="term" value="F:oxidoreductase activity"/>
    <property type="evidence" value="ECO:0007669"/>
    <property type="project" value="UniProtKB-KW"/>
</dbReference>
<evidence type="ECO:0000256" key="1">
    <source>
        <dbReference type="ARBA" id="ARBA00006484"/>
    </source>
</evidence>
<evidence type="ECO:0000313" key="4">
    <source>
        <dbReference type="EMBL" id="HIT47483.1"/>
    </source>
</evidence>
<name>A0A9D1KI19_9BACT</name>